<dbReference type="InterPro" id="IPR049808">
    <property type="entry name" value="CONSTANS-like_Bbox1"/>
</dbReference>
<dbReference type="Proteomes" id="UP001064489">
    <property type="component" value="Chromosome 5"/>
</dbReference>
<dbReference type="SMART" id="SM00336">
    <property type="entry name" value="BBOX"/>
    <property type="match status" value="1"/>
</dbReference>
<evidence type="ECO:0000313" key="7">
    <source>
        <dbReference type="EMBL" id="KAI9178088.1"/>
    </source>
</evidence>
<dbReference type="CDD" id="cd19821">
    <property type="entry name" value="Bbox1_BBX-like"/>
    <property type="match status" value="1"/>
</dbReference>
<dbReference type="SMART" id="SM01041">
    <property type="entry name" value="BRO1"/>
    <property type="match status" value="1"/>
</dbReference>
<dbReference type="InterPro" id="IPR038499">
    <property type="entry name" value="BRO1_sf"/>
</dbReference>
<feature type="domain" description="B box-type" evidence="6">
    <location>
        <begin position="42"/>
        <end position="89"/>
    </location>
</feature>
<dbReference type="CDD" id="cd09034">
    <property type="entry name" value="BRO1_Alix_like"/>
    <property type="match status" value="1"/>
</dbReference>
<dbReference type="AlphaFoldDB" id="A0AAD5IVG9"/>
<comment type="caution">
    <text evidence="7">The sequence shown here is derived from an EMBL/GenBank/DDBJ whole genome shotgun (WGS) entry which is preliminary data.</text>
</comment>
<dbReference type="Gene3D" id="1.25.40.280">
    <property type="entry name" value="alix/aip1 like domains"/>
    <property type="match status" value="1"/>
</dbReference>
<keyword evidence="8" id="KW-1185">Reference proteome</keyword>
<organism evidence="7 8">
    <name type="scientific">Acer negundo</name>
    <name type="common">Box elder</name>
    <dbReference type="NCBI Taxonomy" id="4023"/>
    <lineage>
        <taxon>Eukaryota</taxon>
        <taxon>Viridiplantae</taxon>
        <taxon>Streptophyta</taxon>
        <taxon>Embryophyta</taxon>
        <taxon>Tracheophyta</taxon>
        <taxon>Spermatophyta</taxon>
        <taxon>Magnoliopsida</taxon>
        <taxon>eudicotyledons</taxon>
        <taxon>Gunneridae</taxon>
        <taxon>Pentapetalae</taxon>
        <taxon>rosids</taxon>
        <taxon>malvids</taxon>
        <taxon>Sapindales</taxon>
        <taxon>Sapindaceae</taxon>
        <taxon>Hippocastanoideae</taxon>
        <taxon>Acereae</taxon>
        <taxon>Acer</taxon>
    </lineage>
</organism>
<reference evidence="7" key="1">
    <citation type="journal article" date="2022" name="Plant J.">
        <title>Strategies of tolerance reflected in two North American maple genomes.</title>
        <authorList>
            <person name="McEvoy S.L."/>
            <person name="Sezen U.U."/>
            <person name="Trouern-Trend A."/>
            <person name="McMahon S.M."/>
            <person name="Schaberg P.G."/>
            <person name="Yang J."/>
            <person name="Wegrzyn J.L."/>
            <person name="Swenson N.G."/>
        </authorList>
    </citation>
    <scope>NUCLEOTIDE SEQUENCE</scope>
    <source>
        <strain evidence="7">91603</strain>
    </source>
</reference>
<proteinExistence type="inferred from homology"/>
<feature type="domain" description="B box-type" evidence="6">
    <location>
        <begin position="1"/>
        <end position="46"/>
    </location>
</feature>
<keyword evidence="3 5" id="KW-0863">Zinc-finger</keyword>
<evidence type="ECO:0000256" key="3">
    <source>
        <dbReference type="ARBA" id="ARBA00022771"/>
    </source>
</evidence>
<evidence type="ECO:0000256" key="1">
    <source>
        <dbReference type="ARBA" id="ARBA00008901"/>
    </source>
</evidence>
<sequence>MVSCEFCYTKLAVLYCRVDSAKLCLFCDQQVHSANALSQKHLRSPICDSCRAEPVSVCCSDEKLMLCQECNWELHSYSSASCLHKCNPVEGFSGCTSAIKLASSFGVDLKYKNLMNMNSGSREKLNLQEFMVPEQSCSVFISSEKYKQEVCEQLVEMGKSDLESLEVENACKDELLEQQTPFAYMLMSPPYVDLRDYDCSVSEDGVACIIWDSNPAHQAAQMHIAISICIPEASLLSPLFCQMLCLKNNGVCFFCIRIREIPVQSDLQTPLKALIPRELLDRLASLRNQIVFVSQDTDGSAITELRRALEDYLSLSLGLTKKEFGLVDLVEFKWKNLEDGKQESCIANSWFELLSVVHMMAMLTLSEANSLLIPKDYSGSGVRVVSSDCKRDAVDFLLKASGYLEFCVKNILVHIPLDIKKKFPKDFQDGVLEAISIQALGQGTEIQLGLAVESQKATLSVKRRLACELLIYFSQAYQCLSGCDMNYAYGKKHLWFIKWKFLESKAAAYYYHGLILDKGNEPSCHVSAVCCFLAAEELLCESKKACLTFCLAAPITRSPPLWGAMKHLHQKIPEVASRKSQMYGYLLEEEKALQTLPDLPDFQLSLRPDDYELPEINQAWNSEKWEMQSQTLKAHLIDCENDIETE</sequence>
<protein>
    <recommendedName>
        <fullName evidence="6">B box-type domain-containing protein</fullName>
    </recommendedName>
</protein>
<dbReference type="InterPro" id="IPR000315">
    <property type="entry name" value="Znf_B-box"/>
</dbReference>
<evidence type="ECO:0000256" key="5">
    <source>
        <dbReference type="PROSITE-ProRule" id="PRU00024"/>
    </source>
</evidence>
<dbReference type="PANTHER" id="PTHR23032">
    <property type="entry name" value="BRO1 DOMAIN-CONTAINING PROTEIN BROX"/>
    <property type="match status" value="1"/>
</dbReference>
<evidence type="ECO:0000256" key="4">
    <source>
        <dbReference type="ARBA" id="ARBA00022833"/>
    </source>
</evidence>
<gene>
    <name evidence="7" type="ORF">LWI28_022566</name>
</gene>
<reference evidence="7" key="2">
    <citation type="submission" date="2023-02" db="EMBL/GenBank/DDBJ databases">
        <authorList>
            <person name="Swenson N.G."/>
            <person name="Wegrzyn J.L."/>
            <person name="Mcevoy S.L."/>
        </authorList>
    </citation>
    <scope>NUCLEOTIDE SEQUENCE</scope>
    <source>
        <strain evidence="7">91603</strain>
        <tissue evidence="7">Leaf</tissue>
    </source>
</reference>
<dbReference type="PANTHER" id="PTHR23032:SF2">
    <property type="entry name" value="ENDOSOMAL TARGETING BRO1-LIKE DOMAIN-CONTAINING PROTEIN"/>
    <property type="match status" value="1"/>
</dbReference>
<evidence type="ECO:0000313" key="8">
    <source>
        <dbReference type="Proteomes" id="UP001064489"/>
    </source>
</evidence>
<name>A0AAD5IVG9_ACENE</name>
<comment type="similarity">
    <text evidence="1">Belongs to the BROX family.</text>
</comment>
<dbReference type="InterPro" id="IPR004328">
    <property type="entry name" value="BRO1_dom"/>
</dbReference>
<evidence type="ECO:0000256" key="2">
    <source>
        <dbReference type="ARBA" id="ARBA00022723"/>
    </source>
</evidence>
<dbReference type="EMBL" id="JAJSOW010000102">
    <property type="protein sequence ID" value="KAI9178088.1"/>
    <property type="molecule type" value="Genomic_DNA"/>
</dbReference>
<dbReference type="GO" id="GO:0008270">
    <property type="term" value="F:zinc ion binding"/>
    <property type="evidence" value="ECO:0007669"/>
    <property type="project" value="UniProtKB-KW"/>
</dbReference>
<keyword evidence="2" id="KW-0479">Metal-binding</keyword>
<accession>A0AAD5IVG9</accession>
<dbReference type="PROSITE" id="PS50119">
    <property type="entry name" value="ZF_BBOX"/>
    <property type="match status" value="2"/>
</dbReference>
<dbReference type="InterPro" id="IPR038898">
    <property type="entry name" value="BROX"/>
</dbReference>
<keyword evidence="4" id="KW-0862">Zinc</keyword>
<evidence type="ECO:0000259" key="6">
    <source>
        <dbReference type="PROSITE" id="PS50119"/>
    </source>
</evidence>